<proteinExistence type="predicted"/>
<gene>
    <name evidence="1" type="ORF">BJP36_35720</name>
</gene>
<reference evidence="1" key="1">
    <citation type="journal article" date="2017" name="Proc. Natl. Acad. Sci. U.S.A.">
        <title>Comparative genomics uncovers the prolific and distinctive metabolic potential of the cyanobacterial genus Moorea.</title>
        <authorList>
            <person name="Leao T."/>
            <person name="Castelao G."/>
            <person name="Korobeynikov A."/>
            <person name="Monroe E.A."/>
            <person name="Podell S."/>
            <person name="Glukhov E."/>
            <person name="Allen E.E."/>
            <person name="Gerwick W.H."/>
            <person name="Gerwick L."/>
        </authorList>
    </citation>
    <scope>NUCLEOTIDE SEQUENCE</scope>
    <source>
        <strain evidence="1">JHB</strain>
    </source>
</reference>
<evidence type="ECO:0000313" key="1">
    <source>
        <dbReference type="EMBL" id="WAN69441.1"/>
    </source>
</evidence>
<dbReference type="EMBL" id="CP017708">
    <property type="protein sequence ID" value="WAN69441.1"/>
    <property type="molecule type" value="Genomic_DNA"/>
</dbReference>
<dbReference type="AlphaFoldDB" id="A0A9Q9UW25"/>
<organism evidence="1">
    <name type="scientific">Moorena producens (strain JHB)</name>
    <dbReference type="NCBI Taxonomy" id="1454205"/>
    <lineage>
        <taxon>Bacteria</taxon>
        <taxon>Bacillati</taxon>
        <taxon>Cyanobacteriota</taxon>
        <taxon>Cyanophyceae</taxon>
        <taxon>Coleofasciculales</taxon>
        <taxon>Coleofasciculaceae</taxon>
        <taxon>Moorena</taxon>
    </lineage>
</organism>
<dbReference type="Proteomes" id="UP000176944">
    <property type="component" value="Chromosome"/>
</dbReference>
<accession>A0A9Q9UW25</accession>
<name>A0A9Q9UW25_MOOP1</name>
<reference evidence="1" key="2">
    <citation type="submission" date="2022-10" db="EMBL/GenBank/DDBJ databases">
        <authorList>
            <person name="Ngo T.-E."/>
        </authorList>
    </citation>
    <scope>NUCLEOTIDE SEQUENCE</scope>
    <source>
        <strain evidence="1">JHB</strain>
    </source>
</reference>
<protein>
    <submittedName>
        <fullName evidence="1">Uncharacterized protein</fullName>
    </submittedName>
</protein>
<sequence>MSLHPRFKNTGFSACGEFYKADAIGRRPRYANASVVSAQP</sequence>